<dbReference type="CDD" id="cd04301">
    <property type="entry name" value="NAT_SF"/>
    <property type="match status" value="1"/>
</dbReference>
<dbReference type="PROSITE" id="PS50995">
    <property type="entry name" value="HTH_MARR_2"/>
    <property type="match status" value="1"/>
</dbReference>
<evidence type="ECO:0000313" key="4">
    <source>
        <dbReference type="EMBL" id="NAS11587.1"/>
    </source>
</evidence>
<dbReference type="Gene3D" id="1.10.10.10">
    <property type="entry name" value="Winged helix-like DNA-binding domain superfamily/Winged helix DNA-binding domain"/>
    <property type="match status" value="1"/>
</dbReference>
<dbReference type="PANTHER" id="PTHR13947:SF37">
    <property type="entry name" value="LD18367P"/>
    <property type="match status" value="1"/>
</dbReference>
<dbReference type="InterPro" id="IPR016181">
    <property type="entry name" value="Acyl_CoA_acyltransferase"/>
</dbReference>
<gene>
    <name evidence="4" type="ORF">GTQ38_06215</name>
</gene>
<evidence type="ECO:0000313" key="5">
    <source>
        <dbReference type="Proteomes" id="UP000475249"/>
    </source>
</evidence>
<dbReference type="PROSITE" id="PS51186">
    <property type="entry name" value="GNAT"/>
    <property type="match status" value="1"/>
</dbReference>
<proteinExistence type="predicted"/>
<dbReference type="GO" id="GO:0008080">
    <property type="term" value="F:N-acetyltransferase activity"/>
    <property type="evidence" value="ECO:0007669"/>
    <property type="project" value="InterPro"/>
</dbReference>
<dbReference type="RefSeq" id="WP_161434607.1">
    <property type="nucleotide sequence ID" value="NZ_WXYO01000002.1"/>
</dbReference>
<keyword evidence="5" id="KW-1185">Reference proteome</keyword>
<organism evidence="4 5">
    <name type="scientific">Poritiphilus flavus</name>
    <dbReference type="NCBI Taxonomy" id="2697053"/>
    <lineage>
        <taxon>Bacteria</taxon>
        <taxon>Pseudomonadati</taxon>
        <taxon>Bacteroidota</taxon>
        <taxon>Flavobacteriia</taxon>
        <taxon>Flavobacteriales</taxon>
        <taxon>Flavobacteriaceae</taxon>
        <taxon>Poritiphilus</taxon>
    </lineage>
</organism>
<evidence type="ECO:0000259" key="2">
    <source>
        <dbReference type="PROSITE" id="PS50995"/>
    </source>
</evidence>
<dbReference type="InterPro" id="IPR050769">
    <property type="entry name" value="NAT_camello-type"/>
</dbReference>
<dbReference type="InterPro" id="IPR036390">
    <property type="entry name" value="WH_DNA-bd_sf"/>
</dbReference>
<feature type="domain" description="N-acetyltransferase" evidence="3">
    <location>
        <begin position="177"/>
        <end position="318"/>
    </location>
</feature>
<dbReference type="InterPro" id="IPR000182">
    <property type="entry name" value="GNAT_dom"/>
</dbReference>
<evidence type="ECO:0000256" key="1">
    <source>
        <dbReference type="ARBA" id="ARBA00022679"/>
    </source>
</evidence>
<comment type="caution">
    <text evidence="4">The sequence shown here is derived from an EMBL/GenBank/DDBJ whole genome shotgun (WGS) entry which is preliminary data.</text>
</comment>
<dbReference type="PANTHER" id="PTHR13947">
    <property type="entry name" value="GNAT FAMILY N-ACETYLTRANSFERASE"/>
    <property type="match status" value="1"/>
</dbReference>
<dbReference type="EMBL" id="WXYO01000002">
    <property type="protein sequence ID" value="NAS11587.1"/>
    <property type="molecule type" value="Genomic_DNA"/>
</dbReference>
<dbReference type="InterPro" id="IPR000835">
    <property type="entry name" value="HTH_MarR-typ"/>
</dbReference>
<dbReference type="Proteomes" id="UP000475249">
    <property type="component" value="Unassembled WGS sequence"/>
</dbReference>
<evidence type="ECO:0000259" key="3">
    <source>
        <dbReference type="PROSITE" id="PS51186"/>
    </source>
</evidence>
<name>A0A6L9E9W7_9FLAO</name>
<dbReference type="AlphaFoldDB" id="A0A6L9E9W7"/>
<dbReference type="GO" id="GO:0003700">
    <property type="term" value="F:DNA-binding transcription factor activity"/>
    <property type="evidence" value="ECO:0007669"/>
    <property type="project" value="InterPro"/>
</dbReference>
<reference evidence="4 5" key="1">
    <citation type="submission" date="2020-01" db="EMBL/GenBank/DDBJ databases">
        <title>Bacteria diversity of Porities sp.</title>
        <authorList>
            <person name="Wang G."/>
        </authorList>
    </citation>
    <scope>NUCLEOTIDE SEQUENCE [LARGE SCALE GENOMIC DNA]</scope>
    <source>
        <strain evidence="4 5">R33</strain>
    </source>
</reference>
<dbReference type="Pfam" id="PF00583">
    <property type="entry name" value="Acetyltransf_1"/>
    <property type="match status" value="1"/>
</dbReference>
<dbReference type="Pfam" id="PF12802">
    <property type="entry name" value="MarR_2"/>
    <property type="match status" value="1"/>
</dbReference>
<feature type="domain" description="HTH marR-type" evidence="2">
    <location>
        <begin position="10"/>
        <end position="159"/>
    </location>
</feature>
<sequence>MESFYNKVGKMALGSRLRMLNERLLSDAERIYALYDVNLKPKWFPVFYVLSNGQKKSITEIAQEIGHSHPSVCNIVRELSKAGIVTEMPDKNDGRKNIIQLSKKGQLLESKIQYQYIDVDEAVAEALRETTHNLWTAMAEFEYQLEQRSMYQRVRDVQKKRESDKVKIVPYEAKYREAFRTLNEEWIQQYFKMEEMDYKSLHHPKDYILDRGGHILVALYENEAVGVCALIRTPEKEYDYELAKMGVSPNMQGKGIGWKLGNAIVDKARELGAEKIYLESNTILEPAIALYRKLGFQKISGKPSPYERSNIQMALEIL</sequence>
<dbReference type="SUPFAM" id="SSF46785">
    <property type="entry name" value="Winged helix' DNA-binding domain"/>
    <property type="match status" value="1"/>
</dbReference>
<accession>A0A6L9E9W7</accession>
<dbReference type="InterPro" id="IPR036388">
    <property type="entry name" value="WH-like_DNA-bd_sf"/>
</dbReference>
<dbReference type="Gene3D" id="3.40.630.30">
    <property type="match status" value="1"/>
</dbReference>
<keyword evidence="1 4" id="KW-0808">Transferase</keyword>
<protein>
    <submittedName>
        <fullName evidence="4">GNAT family N-acetyltransferase</fullName>
    </submittedName>
</protein>
<dbReference type="SUPFAM" id="SSF55729">
    <property type="entry name" value="Acyl-CoA N-acyltransferases (Nat)"/>
    <property type="match status" value="1"/>
</dbReference>